<dbReference type="PANTHER" id="PTHR43080:SF29">
    <property type="entry name" value="OS02G0818000 PROTEIN"/>
    <property type="match status" value="1"/>
</dbReference>
<dbReference type="InterPro" id="IPR046342">
    <property type="entry name" value="CBS_dom_sf"/>
</dbReference>
<feature type="domain" description="CBS" evidence="3">
    <location>
        <begin position="186"/>
        <end position="241"/>
    </location>
</feature>
<dbReference type="SMART" id="SM00116">
    <property type="entry name" value="CBS"/>
    <property type="match status" value="1"/>
</dbReference>
<accession>A0A0D6R7I3</accession>
<dbReference type="PANTHER" id="PTHR43080">
    <property type="entry name" value="CBS DOMAIN-CONTAINING PROTEIN CBSX3, MITOCHONDRIAL"/>
    <property type="match status" value="1"/>
</dbReference>
<evidence type="ECO:0000256" key="1">
    <source>
        <dbReference type="ARBA" id="ARBA00023122"/>
    </source>
</evidence>
<dbReference type="InterPro" id="IPR051257">
    <property type="entry name" value="Diverse_CBS-Domain"/>
</dbReference>
<evidence type="ECO:0000256" key="2">
    <source>
        <dbReference type="PROSITE-ProRule" id="PRU00703"/>
    </source>
</evidence>
<dbReference type="Gene3D" id="3.10.580.10">
    <property type="entry name" value="CBS-domain"/>
    <property type="match status" value="1"/>
</dbReference>
<evidence type="ECO:0000313" key="4">
    <source>
        <dbReference type="EMBL" id="JAG98263.1"/>
    </source>
</evidence>
<proteinExistence type="predicted"/>
<name>A0A0D6R7I3_ARACU</name>
<dbReference type="InterPro" id="IPR000644">
    <property type="entry name" value="CBS_dom"/>
</dbReference>
<dbReference type="EMBL" id="GCKF01026972">
    <property type="protein sequence ID" value="JAG98263.1"/>
    <property type="molecule type" value="Transcribed_RNA"/>
</dbReference>
<dbReference type="SUPFAM" id="SSF54631">
    <property type="entry name" value="CBS-domain pair"/>
    <property type="match status" value="1"/>
</dbReference>
<organism evidence="4">
    <name type="scientific">Araucaria cunninghamii</name>
    <name type="common">Hoop pine</name>
    <name type="synonym">Moreton Bay pine</name>
    <dbReference type="NCBI Taxonomy" id="56994"/>
    <lineage>
        <taxon>Eukaryota</taxon>
        <taxon>Viridiplantae</taxon>
        <taxon>Streptophyta</taxon>
        <taxon>Embryophyta</taxon>
        <taxon>Tracheophyta</taxon>
        <taxon>Spermatophyta</taxon>
        <taxon>Pinopsida</taxon>
        <taxon>Pinidae</taxon>
        <taxon>Conifers II</taxon>
        <taxon>Araucariales</taxon>
        <taxon>Araucariaceae</taxon>
        <taxon>Araucaria</taxon>
    </lineage>
</organism>
<reference evidence="4" key="1">
    <citation type="submission" date="2015-03" db="EMBL/GenBank/DDBJ databases">
        <title>A transcriptome of Araucaria cunninghamii, an australian fine timber species.</title>
        <authorList>
            <person name="Jing Yi C.J.Y."/>
            <person name="Yin San L.Y.S."/>
            <person name="Abdul Karim S.S."/>
            <person name="Wan Azmi N.N."/>
            <person name="Hercus R.R."/>
            <person name="Croft L.L."/>
        </authorList>
    </citation>
    <scope>NUCLEOTIDE SEQUENCE</scope>
    <source>
        <strain evidence="4">MI0301</strain>
        <tissue evidence="4">Leaf</tissue>
    </source>
</reference>
<evidence type="ECO:0000259" key="3">
    <source>
        <dbReference type="PROSITE" id="PS51371"/>
    </source>
</evidence>
<dbReference type="CDD" id="cd02205">
    <property type="entry name" value="CBS_pair_SF"/>
    <property type="match status" value="1"/>
</dbReference>
<sequence length="241" mass="25786">MSFATKIVQGSNLAAWKLGRGSACSGRNKAAFSTAAIFNGRSGFIGRADFTASGLQWGPEKKKKGVSGVVFASGDGMETTVETPEEILSGEWPENFSMLNYEDLSSYLEPMIFKAEAQPSAFLGDVMSTTIYAARADQLLEEVDHNFEYVSGLPVIDNDLKCIGVFSKKDKAKASKGLKSTVGEVMSSPAITLSAEKTVLDAAVLMLKSKIHRIPIVNDKGQVVGMVTRTDIFSALEGLPS</sequence>
<keyword evidence="1 2" id="KW-0129">CBS domain</keyword>
<dbReference type="AlphaFoldDB" id="A0A0D6R7I3"/>
<dbReference type="PROSITE" id="PS51371">
    <property type="entry name" value="CBS"/>
    <property type="match status" value="1"/>
</dbReference>
<dbReference type="Pfam" id="PF00571">
    <property type="entry name" value="CBS"/>
    <property type="match status" value="2"/>
</dbReference>
<protein>
    <recommendedName>
        <fullName evidence="3">CBS domain-containing protein</fullName>
    </recommendedName>
</protein>